<keyword evidence="1" id="KW-0812">Transmembrane</keyword>
<keyword evidence="1" id="KW-1133">Transmembrane helix</keyword>
<dbReference type="EMBL" id="BBSC01000001">
    <property type="protein sequence ID" value="GAM73484.1"/>
    <property type="molecule type" value="Genomic_DNA"/>
</dbReference>
<organism evidence="2 3">
    <name type="scientific">Vibrio ishigakensis</name>
    <dbReference type="NCBI Taxonomy" id="1481914"/>
    <lineage>
        <taxon>Bacteria</taxon>
        <taxon>Pseudomonadati</taxon>
        <taxon>Pseudomonadota</taxon>
        <taxon>Gammaproteobacteria</taxon>
        <taxon>Vibrionales</taxon>
        <taxon>Vibrionaceae</taxon>
        <taxon>Vibrio</taxon>
    </lineage>
</organism>
<proteinExistence type="predicted"/>
<feature type="transmembrane region" description="Helical" evidence="1">
    <location>
        <begin position="33"/>
        <end position="56"/>
    </location>
</feature>
<feature type="transmembrane region" description="Helical" evidence="1">
    <location>
        <begin position="121"/>
        <end position="153"/>
    </location>
</feature>
<gene>
    <name evidence="2" type="ORF">JCM19241_2939</name>
</gene>
<feature type="transmembrane region" description="Helical" evidence="1">
    <location>
        <begin position="204"/>
        <end position="226"/>
    </location>
</feature>
<evidence type="ECO:0000256" key="1">
    <source>
        <dbReference type="SAM" id="Phobius"/>
    </source>
</evidence>
<dbReference type="Proteomes" id="UP000031666">
    <property type="component" value="Unassembled WGS sequence"/>
</dbReference>
<dbReference type="AlphaFoldDB" id="A0A0B8QFT5"/>
<feature type="transmembrane region" description="Helical" evidence="1">
    <location>
        <begin position="295"/>
        <end position="313"/>
    </location>
</feature>
<evidence type="ECO:0000313" key="2">
    <source>
        <dbReference type="EMBL" id="GAM73484.1"/>
    </source>
</evidence>
<comment type="caution">
    <text evidence="2">The sequence shown here is derived from an EMBL/GenBank/DDBJ whole genome shotgun (WGS) entry which is preliminary data.</text>
</comment>
<accession>A0A0B8QFT5</accession>
<feature type="transmembrane region" description="Helical" evidence="1">
    <location>
        <begin position="272"/>
        <end position="288"/>
    </location>
</feature>
<reference evidence="2 3" key="2">
    <citation type="submission" date="2015-01" db="EMBL/GenBank/DDBJ databases">
        <authorList>
            <consortium name="NBRP consortium"/>
            <person name="Sawabe T."/>
            <person name="Meirelles P."/>
            <person name="Feng G."/>
            <person name="Sayaka M."/>
            <person name="Hattori M."/>
            <person name="Ohkuma M."/>
        </authorList>
    </citation>
    <scope>NUCLEOTIDE SEQUENCE [LARGE SCALE GENOMIC DNA]</scope>
    <source>
        <strain evidence="3">JCM 19241</strain>
    </source>
</reference>
<reference evidence="2 3" key="1">
    <citation type="submission" date="2015-01" db="EMBL/GenBank/DDBJ databases">
        <title>Vibrio sp. C94 JCM 19241 whole genome shotgun sequence.</title>
        <authorList>
            <person name="Sawabe T."/>
            <person name="Meirelles P."/>
            <person name="Feng G."/>
            <person name="Sayaka M."/>
            <person name="Hattori M."/>
            <person name="Ohkuma M."/>
        </authorList>
    </citation>
    <scope>NUCLEOTIDE SEQUENCE [LARGE SCALE GENOMIC DNA]</scope>
    <source>
        <strain evidence="3">JCM 19241</strain>
    </source>
</reference>
<name>A0A0B8QFT5_9VIBR</name>
<protein>
    <submittedName>
        <fullName evidence="2">Membrane protein</fullName>
    </submittedName>
</protein>
<feature type="transmembrane region" description="Helical" evidence="1">
    <location>
        <begin position="77"/>
        <end position="101"/>
    </location>
</feature>
<evidence type="ECO:0000313" key="3">
    <source>
        <dbReference type="Proteomes" id="UP000031666"/>
    </source>
</evidence>
<dbReference type="STRING" id="1481914.JCM19241_2939"/>
<keyword evidence="1" id="KW-0472">Membrane</keyword>
<sequence>MSILVGYTWSPKIDLHILWMKTRNLLTVNGPRALLTSLLIAWLVLLLVEISSLDFYRHDSGYYLPYYEARFIQEGRWFNFLLFHFIKILPPYIHVFAYFFLSFSFFYLVSYKFSKDIYLSFYFATLCTCTPTLFSLILWPVSPFLSFFVMNFLFYIRNKVSYRELMFLSGVLTFGTYSNLHFLTPLIYLDRIRKEGWGFSARLTVYWVLSFVFGYLFSNILVYIVTFFKSDAATFIVLAPWRNPNPIVDIAGFYHNLIYVLTVIKSNVLDSSLLYTVVAFITSLFLFKSCREEKIILWILMIFLSFYLSNLYHGITISFRSLVTAFVSLNVLFILVGRKYGPAIMLFLSFVLMFDNQYKINWFEARTKEVSARFESIEKEMLATQGVVFVYLNKKSRDKYYLTEEGIPYDFLNFNNVRYRQIRPLFLERGFEEVEFVYTNTPYTGAVRGEVIEGQLHVYLE</sequence>
<feature type="transmembrane region" description="Helical" evidence="1">
    <location>
        <begin position="165"/>
        <end position="184"/>
    </location>
</feature>